<comment type="caution">
    <text evidence="2">The sequence shown here is derived from an EMBL/GenBank/DDBJ whole genome shotgun (WGS) entry which is preliminary data.</text>
</comment>
<gene>
    <name evidence="2" type="ORF">ETI04_04800</name>
</gene>
<dbReference type="Gene3D" id="1.10.10.2910">
    <property type="match status" value="1"/>
</dbReference>
<dbReference type="PANTHER" id="PTHR43236:SF2">
    <property type="entry name" value="BLL0069 PROTEIN"/>
    <property type="match status" value="1"/>
</dbReference>
<dbReference type="PANTHER" id="PTHR43236">
    <property type="entry name" value="ANTITOXIN HIGA1"/>
    <property type="match status" value="1"/>
</dbReference>
<evidence type="ECO:0000313" key="3">
    <source>
        <dbReference type="Proteomes" id="UP000294865"/>
    </source>
</evidence>
<name>A0A4R6C5D9_9STAP</name>
<dbReference type="Proteomes" id="UP000294865">
    <property type="component" value="Unassembled WGS sequence"/>
</dbReference>
<dbReference type="InterPro" id="IPR010359">
    <property type="entry name" value="IrrE_HExxH"/>
</dbReference>
<evidence type="ECO:0000313" key="2">
    <source>
        <dbReference type="EMBL" id="TDM17222.1"/>
    </source>
</evidence>
<proteinExistence type="predicted"/>
<dbReference type="EMBL" id="SDQG01000002">
    <property type="protein sequence ID" value="TDM17222.1"/>
    <property type="molecule type" value="Genomic_DNA"/>
</dbReference>
<dbReference type="AlphaFoldDB" id="A0A4R6C5D9"/>
<sequence>MEVNEMGATLNIQPEVLKWAINLSGKQPEEILDKYNGIDSGFTQTSKLTIRQLEKLSKDLAVPFGYLILKVPPVEEIELMKYRTINNIEHSHPSRELVDTIKSMERKQDFMREALIEDGYEPLKFINTINIEFSTADATEFIRNELNIEKDWNYKLKDTFNVLKRIVSNNGIMIMQNGIVENNTKRKLNLDEFRAFVMLDEYAPLIFLNATDSKRGMTFSLCHELVHLFLGNDELYNLNDIRLNEVDDEERFCNDVAAELLLPKETLIERYEHYIGEFDEFIVQTANDYSISELVVLIRMKRAKLLNKKRFNQLYEKYYELMVEKLQHKNTNNSADYFNVKKSRLDNRFIRTVNNKALEGKILYSEAYDLIGAKGETYHKLIYKLENQ</sequence>
<dbReference type="Pfam" id="PF06114">
    <property type="entry name" value="Peptidase_M78"/>
    <property type="match status" value="1"/>
</dbReference>
<dbReference type="InterPro" id="IPR052345">
    <property type="entry name" value="Rad_response_metalloprotease"/>
</dbReference>
<evidence type="ECO:0000259" key="1">
    <source>
        <dbReference type="Pfam" id="PF06114"/>
    </source>
</evidence>
<organism evidence="2 3">
    <name type="scientific">Macrococcoides canis</name>
    <dbReference type="NCBI Taxonomy" id="1855823"/>
    <lineage>
        <taxon>Bacteria</taxon>
        <taxon>Bacillati</taxon>
        <taxon>Bacillota</taxon>
        <taxon>Bacilli</taxon>
        <taxon>Bacillales</taxon>
        <taxon>Staphylococcaceae</taxon>
        <taxon>Macrococcoides</taxon>
    </lineage>
</organism>
<protein>
    <submittedName>
        <fullName evidence="2">ImmA/IrrE family metallo-endopeptidase</fullName>
    </submittedName>
</protein>
<reference evidence="2 3" key="1">
    <citation type="submission" date="2019-01" db="EMBL/GenBank/DDBJ databases">
        <title>Draft genome sequences of Macrococcus caseolyticus, Macrococcus canis, Macrococcus bohemicus and Macrococcus goetzii.</title>
        <authorList>
            <person name="Mazhar S."/>
            <person name="Altermann E."/>
            <person name="Hill C."/>
            <person name="Mcauliffe O."/>
        </authorList>
    </citation>
    <scope>NUCLEOTIDE SEQUENCE [LARGE SCALE GENOMIC DNA]</scope>
    <source>
        <strain evidence="2 3">DPC7162</strain>
    </source>
</reference>
<accession>A0A4R6C5D9</accession>
<feature type="domain" description="IrrE N-terminal-like" evidence="1">
    <location>
        <begin position="174"/>
        <end position="300"/>
    </location>
</feature>